<dbReference type="PROSITE" id="PS50885">
    <property type="entry name" value="HAMP"/>
    <property type="match status" value="1"/>
</dbReference>
<keyword evidence="13 15" id="KW-0472">Membrane</keyword>
<evidence type="ECO:0000313" key="18">
    <source>
        <dbReference type="EMBL" id="GGG14669.1"/>
    </source>
</evidence>
<organism evidence="18 19">
    <name type="scientific">Paenibacillus aceti</name>
    <dbReference type="NCBI Taxonomy" id="1820010"/>
    <lineage>
        <taxon>Bacteria</taxon>
        <taxon>Bacillati</taxon>
        <taxon>Bacillota</taxon>
        <taxon>Bacilli</taxon>
        <taxon>Bacillales</taxon>
        <taxon>Paenibacillaceae</taxon>
        <taxon>Paenibacillus</taxon>
    </lineage>
</organism>
<gene>
    <name evidence="18" type="ORF">GCM10010913_40650</name>
</gene>
<dbReference type="CDD" id="cd00082">
    <property type="entry name" value="HisKA"/>
    <property type="match status" value="1"/>
</dbReference>
<keyword evidence="4" id="KW-1003">Cell membrane</keyword>
<keyword evidence="6" id="KW-0808">Transferase</keyword>
<name>A0ABQ1W6J0_9BACL</name>
<dbReference type="Gene3D" id="1.10.287.130">
    <property type="match status" value="1"/>
</dbReference>
<keyword evidence="10" id="KW-0067">ATP-binding</keyword>
<dbReference type="Pfam" id="PF02518">
    <property type="entry name" value="HATPase_c"/>
    <property type="match status" value="1"/>
</dbReference>
<evidence type="ECO:0000259" key="17">
    <source>
        <dbReference type="PROSITE" id="PS50885"/>
    </source>
</evidence>
<dbReference type="Proteomes" id="UP000608420">
    <property type="component" value="Unassembled WGS sequence"/>
</dbReference>
<evidence type="ECO:0000313" key="19">
    <source>
        <dbReference type="Proteomes" id="UP000608420"/>
    </source>
</evidence>
<dbReference type="PROSITE" id="PS50109">
    <property type="entry name" value="HIS_KIN"/>
    <property type="match status" value="1"/>
</dbReference>
<evidence type="ECO:0000256" key="11">
    <source>
        <dbReference type="ARBA" id="ARBA00022989"/>
    </source>
</evidence>
<dbReference type="SMART" id="SM00304">
    <property type="entry name" value="HAMP"/>
    <property type="match status" value="1"/>
</dbReference>
<evidence type="ECO:0000256" key="2">
    <source>
        <dbReference type="ARBA" id="ARBA00004651"/>
    </source>
</evidence>
<keyword evidence="12" id="KW-0902">Two-component regulatory system</keyword>
<dbReference type="SMART" id="SM00388">
    <property type="entry name" value="HisKA"/>
    <property type="match status" value="1"/>
</dbReference>
<evidence type="ECO:0000256" key="10">
    <source>
        <dbReference type="ARBA" id="ARBA00022840"/>
    </source>
</evidence>
<feature type="domain" description="HAMP" evidence="17">
    <location>
        <begin position="223"/>
        <end position="276"/>
    </location>
</feature>
<evidence type="ECO:0000256" key="8">
    <source>
        <dbReference type="ARBA" id="ARBA00022741"/>
    </source>
</evidence>
<evidence type="ECO:0000256" key="7">
    <source>
        <dbReference type="ARBA" id="ARBA00022692"/>
    </source>
</evidence>
<dbReference type="InterPro" id="IPR050398">
    <property type="entry name" value="HssS/ArlS-like"/>
</dbReference>
<evidence type="ECO:0000256" key="5">
    <source>
        <dbReference type="ARBA" id="ARBA00022553"/>
    </source>
</evidence>
<comment type="subcellular location">
    <subcellularLocation>
        <location evidence="2">Cell membrane</location>
        <topology evidence="2">Multi-pass membrane protein</topology>
    </subcellularLocation>
</comment>
<dbReference type="InterPro" id="IPR004358">
    <property type="entry name" value="Sig_transdc_His_kin-like_C"/>
</dbReference>
<dbReference type="Gene3D" id="3.30.565.10">
    <property type="entry name" value="Histidine kinase-like ATPase, C-terminal domain"/>
    <property type="match status" value="1"/>
</dbReference>
<dbReference type="CDD" id="cd06225">
    <property type="entry name" value="HAMP"/>
    <property type="match status" value="1"/>
</dbReference>
<feature type="domain" description="Histidine kinase" evidence="16">
    <location>
        <begin position="291"/>
        <end position="505"/>
    </location>
</feature>
<dbReference type="InterPro" id="IPR005467">
    <property type="entry name" value="His_kinase_dom"/>
</dbReference>
<dbReference type="Gene3D" id="6.10.340.10">
    <property type="match status" value="1"/>
</dbReference>
<feature type="compositionally biased region" description="Polar residues" evidence="14">
    <location>
        <begin position="84"/>
        <end position="96"/>
    </location>
</feature>
<protein>
    <recommendedName>
        <fullName evidence="3">histidine kinase</fullName>
        <ecNumber evidence="3">2.7.13.3</ecNumber>
    </recommendedName>
</protein>
<feature type="transmembrane region" description="Helical" evidence="15">
    <location>
        <begin position="27"/>
        <end position="50"/>
    </location>
</feature>
<feature type="transmembrane region" description="Helical" evidence="15">
    <location>
        <begin position="200"/>
        <end position="222"/>
    </location>
</feature>
<dbReference type="Pfam" id="PF00512">
    <property type="entry name" value="HisKA"/>
    <property type="match status" value="1"/>
</dbReference>
<accession>A0ABQ1W6J0</accession>
<evidence type="ECO:0000256" key="9">
    <source>
        <dbReference type="ARBA" id="ARBA00022777"/>
    </source>
</evidence>
<evidence type="ECO:0000256" key="4">
    <source>
        <dbReference type="ARBA" id="ARBA00022475"/>
    </source>
</evidence>
<evidence type="ECO:0000256" key="15">
    <source>
        <dbReference type="SAM" id="Phobius"/>
    </source>
</evidence>
<dbReference type="Pfam" id="PF00672">
    <property type="entry name" value="HAMP"/>
    <property type="match status" value="1"/>
</dbReference>
<dbReference type="GO" id="GO:0016301">
    <property type="term" value="F:kinase activity"/>
    <property type="evidence" value="ECO:0007669"/>
    <property type="project" value="UniProtKB-KW"/>
</dbReference>
<keyword evidence="7 15" id="KW-0812">Transmembrane</keyword>
<dbReference type="InterPro" id="IPR003661">
    <property type="entry name" value="HisK_dim/P_dom"/>
</dbReference>
<dbReference type="RefSeq" id="WP_188831503.1">
    <property type="nucleotide sequence ID" value="NZ_BMIW01000039.1"/>
</dbReference>
<evidence type="ECO:0000256" key="14">
    <source>
        <dbReference type="SAM" id="MobiDB-lite"/>
    </source>
</evidence>
<sequence>MIKRGLQMLKNAVSPRSLRAQLLSRSLFILAALLILIGALQYFLMLNFLFKNQAESMGSQILRFPKQMMEKMELYPRPFANYGDSASPTRPNATTPDKSKRGPFLFLPDTSLAIINAEGEFIPRSQQSGLPAPQLTAEEYNEIRENWQSRQPERYRVAKDGAGNEQLIVFRPLADSNSWNGMIQLGVLTAPIKAIALRQFFIFIILAALALLGGIMLYLPVLKRTLKPLDQMIESVEEIDAGNLDHRFPTSSGQTEIDRLADSFNGMLERLEGSFKSEREAKEHMRRFIADASHELRTPLTSIHGFLEVLLRGAAERPEQLYPALNSMLSESTRMKKLVEDLLLLAKLDRTPVVQRTDTRLDTLILEMEPHLRMLARERTVNFRVEPQIHAMCDADKIKQVVLNLFLNAVQHTDQNDGVITVTLSGHYKRAIITVQDNGAGIADEHLPYVFERFYRSDSSRARKHGGFGLGLSITQSIISAHGGDIQVKSELGQGTAFEVHLPAL</sequence>
<dbReference type="PANTHER" id="PTHR45528:SF1">
    <property type="entry name" value="SENSOR HISTIDINE KINASE CPXA"/>
    <property type="match status" value="1"/>
</dbReference>
<keyword evidence="8" id="KW-0547">Nucleotide-binding</keyword>
<keyword evidence="11 15" id="KW-1133">Transmembrane helix</keyword>
<keyword evidence="9 18" id="KW-0418">Kinase</keyword>
<evidence type="ECO:0000256" key="1">
    <source>
        <dbReference type="ARBA" id="ARBA00000085"/>
    </source>
</evidence>
<dbReference type="InterPro" id="IPR036097">
    <property type="entry name" value="HisK_dim/P_sf"/>
</dbReference>
<dbReference type="InterPro" id="IPR003594">
    <property type="entry name" value="HATPase_dom"/>
</dbReference>
<dbReference type="SUPFAM" id="SSF55874">
    <property type="entry name" value="ATPase domain of HSP90 chaperone/DNA topoisomerase II/histidine kinase"/>
    <property type="match status" value="1"/>
</dbReference>
<reference evidence="19" key="1">
    <citation type="journal article" date="2019" name="Int. J. Syst. Evol. Microbiol.">
        <title>The Global Catalogue of Microorganisms (GCM) 10K type strain sequencing project: providing services to taxonomists for standard genome sequencing and annotation.</title>
        <authorList>
            <consortium name="The Broad Institute Genomics Platform"/>
            <consortium name="The Broad Institute Genome Sequencing Center for Infectious Disease"/>
            <person name="Wu L."/>
            <person name="Ma J."/>
        </authorList>
    </citation>
    <scope>NUCLEOTIDE SEQUENCE [LARGE SCALE GENOMIC DNA]</scope>
    <source>
        <strain evidence="19">CGMCC 1.15420</strain>
    </source>
</reference>
<dbReference type="SUPFAM" id="SSF158472">
    <property type="entry name" value="HAMP domain-like"/>
    <property type="match status" value="1"/>
</dbReference>
<dbReference type="EMBL" id="BMIW01000039">
    <property type="protein sequence ID" value="GGG14669.1"/>
    <property type="molecule type" value="Genomic_DNA"/>
</dbReference>
<proteinExistence type="predicted"/>
<comment type="catalytic activity">
    <reaction evidence="1">
        <text>ATP + protein L-histidine = ADP + protein N-phospho-L-histidine.</text>
        <dbReference type="EC" id="2.7.13.3"/>
    </reaction>
</comment>
<evidence type="ECO:0000256" key="3">
    <source>
        <dbReference type="ARBA" id="ARBA00012438"/>
    </source>
</evidence>
<keyword evidence="19" id="KW-1185">Reference proteome</keyword>
<evidence type="ECO:0000256" key="6">
    <source>
        <dbReference type="ARBA" id="ARBA00022679"/>
    </source>
</evidence>
<dbReference type="InterPro" id="IPR036890">
    <property type="entry name" value="HATPase_C_sf"/>
</dbReference>
<dbReference type="EC" id="2.7.13.3" evidence="3"/>
<evidence type="ECO:0000259" key="16">
    <source>
        <dbReference type="PROSITE" id="PS50109"/>
    </source>
</evidence>
<dbReference type="CDD" id="cd00075">
    <property type="entry name" value="HATPase"/>
    <property type="match status" value="1"/>
</dbReference>
<dbReference type="InterPro" id="IPR003660">
    <property type="entry name" value="HAMP_dom"/>
</dbReference>
<feature type="region of interest" description="Disordered" evidence="14">
    <location>
        <begin position="80"/>
        <end position="101"/>
    </location>
</feature>
<comment type="caution">
    <text evidence="18">The sequence shown here is derived from an EMBL/GenBank/DDBJ whole genome shotgun (WGS) entry which is preliminary data.</text>
</comment>
<evidence type="ECO:0000256" key="13">
    <source>
        <dbReference type="ARBA" id="ARBA00023136"/>
    </source>
</evidence>
<keyword evidence="5" id="KW-0597">Phosphoprotein</keyword>
<dbReference type="PRINTS" id="PR00344">
    <property type="entry name" value="BCTRLSENSOR"/>
</dbReference>
<dbReference type="SMART" id="SM00387">
    <property type="entry name" value="HATPase_c"/>
    <property type="match status" value="1"/>
</dbReference>
<dbReference type="PANTHER" id="PTHR45528">
    <property type="entry name" value="SENSOR HISTIDINE KINASE CPXA"/>
    <property type="match status" value="1"/>
</dbReference>
<evidence type="ECO:0000256" key="12">
    <source>
        <dbReference type="ARBA" id="ARBA00023012"/>
    </source>
</evidence>
<dbReference type="SUPFAM" id="SSF47384">
    <property type="entry name" value="Homodimeric domain of signal transducing histidine kinase"/>
    <property type="match status" value="1"/>
</dbReference>